<sequence length="461" mass="52981">MSPSQWLRDSISSIDSFCWRQSHFAAPVQYSIPTSKWNRYEPLRRKWKLEEKRDFARLIPGDARTYNYSEEKPYLEMYASSLYCITKKKGGWDCLRHYEILLAGCVPYFFDIGNMPRHSMVHFPHHLIRLLMQLPGVPSEDVLAARLSRNANVAIDRAVFPHGEYASLRADMLSFVESHLLCSHRASDLYGLKPRVFVHSQATIEKPVDYLRDLLLVGFLELGHSVYTTFNASYIFEDFDVSSLDAPWGVSYGRGFLYEQAVPSTYRHLYTFWARGDPPPKEPFSYIKTTYNNKPYPIETFFDKPVDTIVDGNDIWGAHPEPVDAAAWYRRELSDCHRLSKPAQVVLGILNSGVLWNCEAAPGSHLCPSLHDAARIWKYGLQMTEELGMQTQGWRSPSGTELLLDIEDYLRTPHYFPDFVEKFLILATNSRQLMEWYRQVAEQTSDAPGTKGPAEVPITRG</sequence>
<evidence type="ECO:0000313" key="2">
    <source>
        <dbReference type="EMBL" id="CAE7320439.1"/>
    </source>
</evidence>
<organism evidence="2 3">
    <name type="scientific">Symbiodinium natans</name>
    <dbReference type="NCBI Taxonomy" id="878477"/>
    <lineage>
        <taxon>Eukaryota</taxon>
        <taxon>Sar</taxon>
        <taxon>Alveolata</taxon>
        <taxon>Dinophyceae</taxon>
        <taxon>Suessiales</taxon>
        <taxon>Symbiodiniaceae</taxon>
        <taxon>Symbiodinium</taxon>
    </lineage>
</organism>
<dbReference type="Proteomes" id="UP000604046">
    <property type="component" value="Unassembled WGS sequence"/>
</dbReference>
<keyword evidence="3" id="KW-1185">Reference proteome</keyword>
<reference evidence="2" key="1">
    <citation type="submission" date="2021-02" db="EMBL/GenBank/DDBJ databases">
        <authorList>
            <person name="Dougan E. K."/>
            <person name="Rhodes N."/>
            <person name="Thang M."/>
            <person name="Chan C."/>
        </authorList>
    </citation>
    <scope>NUCLEOTIDE SEQUENCE</scope>
</reference>
<evidence type="ECO:0000256" key="1">
    <source>
        <dbReference type="SAM" id="MobiDB-lite"/>
    </source>
</evidence>
<dbReference type="EMBL" id="CAJNDS010002091">
    <property type="protein sequence ID" value="CAE7320439.1"/>
    <property type="molecule type" value="Genomic_DNA"/>
</dbReference>
<gene>
    <name evidence="2" type="primary">Ccrn4l</name>
    <name evidence="2" type="ORF">SNAT2548_LOCUS16796</name>
</gene>
<dbReference type="AlphaFoldDB" id="A0A812NRJ0"/>
<comment type="caution">
    <text evidence="2">The sequence shown here is derived from an EMBL/GenBank/DDBJ whole genome shotgun (WGS) entry which is preliminary data.</text>
</comment>
<accession>A0A812NRJ0</accession>
<name>A0A812NRJ0_9DINO</name>
<proteinExistence type="predicted"/>
<protein>
    <submittedName>
        <fullName evidence="2">Ccrn4l protein</fullName>
    </submittedName>
</protein>
<evidence type="ECO:0000313" key="3">
    <source>
        <dbReference type="Proteomes" id="UP000604046"/>
    </source>
</evidence>
<dbReference type="OrthoDB" id="410397at2759"/>
<feature type="region of interest" description="Disordered" evidence="1">
    <location>
        <begin position="442"/>
        <end position="461"/>
    </location>
</feature>